<proteinExistence type="predicted"/>
<dbReference type="AlphaFoldDB" id="A0A2J6RIU0"/>
<accession>A0A2J6RIU0</accession>
<sequence length="231" mass="25685">MSSSSSSPQSLSSDPGLYVSILPNIKRKAINAGAPPQAFDDHLHRVLLIINGTQYSSYSEADKAWHIDLFMWEHYFTEPFPFLTDIDLHPNGNTSTTIIRNPCVPRPADIIFFSPPRVPPPSTPVRHQRNCYRGVAPEDAMPVPGLVMGGPPPMVYSPPVVRTFGQGQVLAWQRGVVGGGQSAWIGELHQDLDMERNAGQVQLPAVNHEIQSPKVTGIHRHYRKRQSLRQE</sequence>
<organism evidence="1 2">
    <name type="scientific">Hyaloscypha variabilis (strain UAMH 11265 / GT02V1 / F)</name>
    <name type="common">Meliniomyces variabilis</name>
    <dbReference type="NCBI Taxonomy" id="1149755"/>
    <lineage>
        <taxon>Eukaryota</taxon>
        <taxon>Fungi</taxon>
        <taxon>Dikarya</taxon>
        <taxon>Ascomycota</taxon>
        <taxon>Pezizomycotina</taxon>
        <taxon>Leotiomycetes</taxon>
        <taxon>Helotiales</taxon>
        <taxon>Hyaloscyphaceae</taxon>
        <taxon>Hyaloscypha</taxon>
        <taxon>Hyaloscypha variabilis</taxon>
    </lineage>
</organism>
<keyword evidence="2" id="KW-1185">Reference proteome</keyword>
<evidence type="ECO:0000313" key="2">
    <source>
        <dbReference type="Proteomes" id="UP000235786"/>
    </source>
</evidence>
<dbReference type="OrthoDB" id="3557783at2759"/>
<dbReference type="Proteomes" id="UP000235786">
    <property type="component" value="Unassembled WGS sequence"/>
</dbReference>
<gene>
    <name evidence="1" type="ORF">L207DRAFT_514315</name>
</gene>
<reference evidence="1 2" key="1">
    <citation type="submission" date="2016-04" db="EMBL/GenBank/DDBJ databases">
        <title>A degradative enzymes factory behind the ericoid mycorrhizal symbiosis.</title>
        <authorList>
            <consortium name="DOE Joint Genome Institute"/>
            <person name="Martino E."/>
            <person name="Morin E."/>
            <person name="Grelet G."/>
            <person name="Kuo A."/>
            <person name="Kohler A."/>
            <person name="Daghino S."/>
            <person name="Barry K."/>
            <person name="Choi C."/>
            <person name="Cichocki N."/>
            <person name="Clum A."/>
            <person name="Copeland A."/>
            <person name="Hainaut M."/>
            <person name="Haridas S."/>
            <person name="Labutti K."/>
            <person name="Lindquist E."/>
            <person name="Lipzen A."/>
            <person name="Khouja H.-R."/>
            <person name="Murat C."/>
            <person name="Ohm R."/>
            <person name="Olson A."/>
            <person name="Spatafora J."/>
            <person name="Veneault-Fourrey C."/>
            <person name="Henrissat B."/>
            <person name="Grigoriev I."/>
            <person name="Martin F."/>
            <person name="Perotto S."/>
        </authorList>
    </citation>
    <scope>NUCLEOTIDE SEQUENCE [LARGE SCALE GENOMIC DNA]</scope>
    <source>
        <strain evidence="1 2">F</strain>
    </source>
</reference>
<dbReference type="EMBL" id="KZ613948">
    <property type="protein sequence ID" value="PMD38410.1"/>
    <property type="molecule type" value="Genomic_DNA"/>
</dbReference>
<evidence type="ECO:0000313" key="1">
    <source>
        <dbReference type="EMBL" id="PMD38410.1"/>
    </source>
</evidence>
<protein>
    <submittedName>
        <fullName evidence="1">Uncharacterized protein</fullName>
    </submittedName>
</protein>
<name>A0A2J6RIU0_HYAVF</name>